<dbReference type="Gene3D" id="3.40.190.10">
    <property type="entry name" value="Periplasmic binding protein-like II"/>
    <property type="match status" value="1"/>
</dbReference>
<dbReference type="Proteomes" id="UP000562254">
    <property type="component" value="Unassembled WGS sequence"/>
</dbReference>
<dbReference type="EC" id="4.1.1.55" evidence="2"/>
<dbReference type="EMBL" id="JACIJE010000001">
    <property type="protein sequence ID" value="MBB5688133.1"/>
    <property type="molecule type" value="Genomic_DNA"/>
</dbReference>
<dbReference type="SUPFAM" id="SSF53850">
    <property type="entry name" value="Periplasmic binding protein-like II"/>
    <property type="match status" value="1"/>
</dbReference>
<evidence type="ECO:0000313" key="3">
    <source>
        <dbReference type="Proteomes" id="UP000562254"/>
    </source>
</evidence>
<comment type="caution">
    <text evidence="2">The sequence shown here is derived from an EMBL/GenBank/DDBJ whole genome shotgun (WGS) entry which is preliminary data.</text>
</comment>
<keyword evidence="3" id="KW-1185">Reference proteome</keyword>
<organism evidence="2 3">
    <name type="scientific">Neoroseomonas alkaliterrae</name>
    <dbReference type="NCBI Taxonomy" id="1452450"/>
    <lineage>
        <taxon>Bacteria</taxon>
        <taxon>Pseudomonadati</taxon>
        <taxon>Pseudomonadota</taxon>
        <taxon>Alphaproteobacteria</taxon>
        <taxon>Acetobacterales</taxon>
        <taxon>Acetobacteraceae</taxon>
        <taxon>Neoroseomonas</taxon>
    </lineage>
</organism>
<dbReference type="Pfam" id="PF09084">
    <property type="entry name" value="NMT1"/>
    <property type="match status" value="1"/>
</dbReference>
<dbReference type="RefSeq" id="WP_338146326.1">
    <property type="nucleotide sequence ID" value="NZ_JAAEDJ010000026.1"/>
</dbReference>
<feature type="domain" description="SsuA/THI5-like" evidence="1">
    <location>
        <begin position="39"/>
        <end position="142"/>
    </location>
</feature>
<accession>A0A840Y1K2</accession>
<dbReference type="GO" id="GO:0018796">
    <property type="term" value="F:4,5-dihydroxyphthalate decarboxylase activity"/>
    <property type="evidence" value="ECO:0007669"/>
    <property type="project" value="UniProtKB-EC"/>
</dbReference>
<evidence type="ECO:0000259" key="1">
    <source>
        <dbReference type="Pfam" id="PF09084"/>
    </source>
</evidence>
<protein>
    <submittedName>
        <fullName evidence="2">4,5-dihydroxyphthalate decarboxylase</fullName>
        <ecNumber evidence="2">4.1.1.55</ecNumber>
    </submittedName>
</protein>
<dbReference type="AlphaFoldDB" id="A0A840Y1K2"/>
<sequence>MRLSAALGRYPHTAALLDGRVASPLVALDIQEVKPISRAFAPMVREGRYDVSEMAIATFLMAKAWGKPLVLLPVCVAARFQEAALLCRAGSAISGPEDLRGKRVGVRAYSQTTGLWLRGRMAEAHGVRPEEIAWVTFEDAHVAEYRDPPFVERAAPGQEMLAMLKAGALDAAVFGNDTPADPALRTVFPDPDAAGRAFLAAHGFVPVNHLVVVRQSLAREAPEVVAEIVRMLREAAGEAALPQGRAALSPAIDLAARYALDQGLLPRGMGLEEAWDGLPPGIG</sequence>
<dbReference type="PANTHER" id="PTHR30024">
    <property type="entry name" value="ALIPHATIC SULFONATES-BINDING PROTEIN-RELATED"/>
    <property type="match status" value="1"/>
</dbReference>
<gene>
    <name evidence="2" type="ORF">FHS88_000243</name>
</gene>
<dbReference type="InterPro" id="IPR015168">
    <property type="entry name" value="SsuA/THI5"/>
</dbReference>
<reference evidence="2 3" key="1">
    <citation type="submission" date="2020-08" db="EMBL/GenBank/DDBJ databases">
        <title>Genomic Encyclopedia of Type Strains, Phase IV (KMG-IV): sequencing the most valuable type-strain genomes for metagenomic binning, comparative biology and taxonomic classification.</title>
        <authorList>
            <person name="Goeker M."/>
        </authorList>
    </citation>
    <scope>NUCLEOTIDE SEQUENCE [LARGE SCALE GENOMIC DNA]</scope>
    <source>
        <strain evidence="2 3">DSM 25895</strain>
    </source>
</reference>
<name>A0A840Y1K2_9PROT</name>
<evidence type="ECO:0000313" key="2">
    <source>
        <dbReference type="EMBL" id="MBB5688133.1"/>
    </source>
</evidence>
<keyword evidence="2" id="KW-0456">Lyase</keyword>
<proteinExistence type="predicted"/>